<dbReference type="SMART" id="SM00347">
    <property type="entry name" value="HTH_MARR"/>
    <property type="match status" value="1"/>
</dbReference>
<keyword evidence="1" id="KW-0805">Transcription regulation</keyword>
<evidence type="ECO:0000256" key="3">
    <source>
        <dbReference type="ARBA" id="ARBA00023163"/>
    </source>
</evidence>
<dbReference type="EMBL" id="BPFB01000014">
    <property type="protein sequence ID" value="GIU45948.1"/>
    <property type="molecule type" value="Genomic_DNA"/>
</dbReference>
<keyword evidence="3" id="KW-0804">Transcription</keyword>
<dbReference type="SUPFAM" id="SSF46785">
    <property type="entry name" value="Winged helix' DNA-binding domain"/>
    <property type="match status" value="1"/>
</dbReference>
<keyword evidence="2" id="KW-0238">DNA-binding</keyword>
<dbReference type="PROSITE" id="PS50995">
    <property type="entry name" value="HTH_MARR_2"/>
    <property type="match status" value="1"/>
</dbReference>
<comment type="caution">
    <text evidence="5">The sequence shown here is derived from an EMBL/GenBank/DDBJ whole genome shotgun (WGS) entry which is preliminary data.</text>
</comment>
<dbReference type="PROSITE" id="PS01117">
    <property type="entry name" value="HTH_MARR_1"/>
    <property type="match status" value="1"/>
</dbReference>
<name>A0ABQ4PEI4_9GAMM</name>
<evidence type="ECO:0000313" key="5">
    <source>
        <dbReference type="EMBL" id="GIU45948.1"/>
    </source>
</evidence>
<gene>
    <name evidence="5" type="ORF">TUM4630_15270</name>
</gene>
<dbReference type="Gene3D" id="1.10.10.10">
    <property type="entry name" value="Winged helix-like DNA-binding domain superfamily/Winged helix DNA-binding domain"/>
    <property type="match status" value="1"/>
</dbReference>
<accession>A0ABQ4PEI4</accession>
<keyword evidence="6" id="KW-1185">Reference proteome</keyword>
<dbReference type="PANTHER" id="PTHR42756">
    <property type="entry name" value="TRANSCRIPTIONAL REGULATOR, MARR"/>
    <property type="match status" value="1"/>
</dbReference>
<evidence type="ECO:0000259" key="4">
    <source>
        <dbReference type="PROSITE" id="PS50995"/>
    </source>
</evidence>
<evidence type="ECO:0000256" key="2">
    <source>
        <dbReference type="ARBA" id="ARBA00023125"/>
    </source>
</evidence>
<dbReference type="PRINTS" id="PR00598">
    <property type="entry name" value="HTHMARR"/>
</dbReference>
<dbReference type="Pfam" id="PF01047">
    <property type="entry name" value="MarR"/>
    <property type="match status" value="1"/>
</dbReference>
<dbReference type="Proteomes" id="UP000761574">
    <property type="component" value="Unassembled WGS sequence"/>
</dbReference>
<dbReference type="InterPro" id="IPR036390">
    <property type="entry name" value="WH_DNA-bd_sf"/>
</dbReference>
<proteinExistence type="predicted"/>
<organism evidence="5 6">
    <name type="scientific">Shewanella algidipiscicola</name>
    <dbReference type="NCBI Taxonomy" id="614070"/>
    <lineage>
        <taxon>Bacteria</taxon>
        <taxon>Pseudomonadati</taxon>
        <taxon>Pseudomonadota</taxon>
        <taxon>Gammaproteobacteria</taxon>
        <taxon>Alteromonadales</taxon>
        <taxon>Shewanellaceae</taxon>
        <taxon>Shewanella</taxon>
    </lineage>
</organism>
<dbReference type="InterPro" id="IPR023187">
    <property type="entry name" value="Tscrpt_reg_MarR-type_CS"/>
</dbReference>
<evidence type="ECO:0000256" key="1">
    <source>
        <dbReference type="ARBA" id="ARBA00023015"/>
    </source>
</evidence>
<dbReference type="InterPro" id="IPR036388">
    <property type="entry name" value="WH-like_DNA-bd_sf"/>
</dbReference>
<dbReference type="InterPro" id="IPR000835">
    <property type="entry name" value="HTH_MarR-typ"/>
</dbReference>
<dbReference type="PANTHER" id="PTHR42756:SF1">
    <property type="entry name" value="TRANSCRIPTIONAL REPRESSOR OF EMRAB OPERON"/>
    <property type="match status" value="1"/>
</dbReference>
<dbReference type="RefSeq" id="WP_119978117.1">
    <property type="nucleotide sequence ID" value="NZ_BPFB01000014.1"/>
</dbReference>
<protein>
    <submittedName>
        <fullName evidence="5">MarR family transcriptional regulator</fullName>
    </submittedName>
</protein>
<feature type="domain" description="HTH marR-type" evidence="4">
    <location>
        <begin position="27"/>
        <end position="162"/>
    </location>
</feature>
<reference evidence="5 6" key="1">
    <citation type="submission" date="2021-05" db="EMBL/GenBank/DDBJ databases">
        <title>Molecular characterization for Shewanella algae harboring chromosomal blaOXA-55-like strains isolated from clinical and environment sample.</title>
        <authorList>
            <person name="Ohama Y."/>
            <person name="Aoki K."/>
            <person name="Harada S."/>
            <person name="Moriya K."/>
            <person name="Ishii Y."/>
            <person name="Tateda K."/>
        </authorList>
    </citation>
    <scope>NUCLEOTIDE SEQUENCE [LARGE SCALE GENOMIC DNA]</scope>
    <source>
        <strain evidence="5 6">LMG 23746</strain>
    </source>
</reference>
<sequence>MNHSVTDGVDKVVAQWASEKPQLETMPMAIIGRMMRLYKHLEAEITACHKGFGLTQGEFDVLATLRRSGAPFSLTPSALLDSMMLTSGAMTNRLDKLEQKGLISRVHSQQDRRSVTVALTDVGLSLIDIAIEAHVAVQQQSMQGLSSQERAALNDIFKQWLTQFEP</sequence>
<evidence type="ECO:0000313" key="6">
    <source>
        <dbReference type="Proteomes" id="UP000761574"/>
    </source>
</evidence>